<protein>
    <submittedName>
        <fullName evidence="1">Uncharacterized protein</fullName>
    </submittedName>
</protein>
<dbReference type="AlphaFoldDB" id="A0A0E9QUF5"/>
<reference evidence="1" key="2">
    <citation type="journal article" date="2015" name="Fish Shellfish Immunol.">
        <title>Early steps in the European eel (Anguilla anguilla)-Vibrio vulnificus interaction in the gills: Role of the RtxA13 toxin.</title>
        <authorList>
            <person name="Callol A."/>
            <person name="Pajuelo D."/>
            <person name="Ebbesson L."/>
            <person name="Teles M."/>
            <person name="MacKenzie S."/>
            <person name="Amaro C."/>
        </authorList>
    </citation>
    <scope>NUCLEOTIDE SEQUENCE</scope>
</reference>
<organism evidence="1">
    <name type="scientific">Anguilla anguilla</name>
    <name type="common">European freshwater eel</name>
    <name type="synonym">Muraena anguilla</name>
    <dbReference type="NCBI Taxonomy" id="7936"/>
    <lineage>
        <taxon>Eukaryota</taxon>
        <taxon>Metazoa</taxon>
        <taxon>Chordata</taxon>
        <taxon>Craniata</taxon>
        <taxon>Vertebrata</taxon>
        <taxon>Euteleostomi</taxon>
        <taxon>Actinopterygii</taxon>
        <taxon>Neopterygii</taxon>
        <taxon>Teleostei</taxon>
        <taxon>Anguilliformes</taxon>
        <taxon>Anguillidae</taxon>
        <taxon>Anguilla</taxon>
    </lineage>
</organism>
<reference evidence="1" key="1">
    <citation type="submission" date="2014-11" db="EMBL/GenBank/DDBJ databases">
        <authorList>
            <person name="Amaro Gonzalez C."/>
        </authorList>
    </citation>
    <scope>NUCLEOTIDE SEQUENCE</scope>
</reference>
<dbReference type="EMBL" id="GBXM01088692">
    <property type="protein sequence ID" value="JAH19885.1"/>
    <property type="molecule type" value="Transcribed_RNA"/>
</dbReference>
<evidence type="ECO:0000313" key="1">
    <source>
        <dbReference type="EMBL" id="JAH19885.1"/>
    </source>
</evidence>
<accession>A0A0E9QUF5</accession>
<proteinExistence type="predicted"/>
<sequence length="62" mass="6948">MVVYVDVPIGFHCNDHDFSGANFYSDRWIGLNLCWVFSALLWEGSIFHSLGAPTNMTIAVLV</sequence>
<name>A0A0E9QUF5_ANGAN</name>